<organism evidence="2 3">
    <name type="scientific">Brevundimonas alba</name>
    <dbReference type="NCBI Taxonomy" id="74314"/>
    <lineage>
        <taxon>Bacteria</taxon>
        <taxon>Pseudomonadati</taxon>
        <taxon>Pseudomonadota</taxon>
        <taxon>Alphaproteobacteria</taxon>
        <taxon>Caulobacterales</taxon>
        <taxon>Caulobacteraceae</taxon>
        <taxon>Brevundimonas</taxon>
    </lineage>
</organism>
<keyword evidence="3" id="KW-1185">Reference proteome</keyword>
<gene>
    <name evidence="2" type="ORF">GGQ87_001135</name>
</gene>
<dbReference type="AlphaFoldDB" id="A0A7X5YJS2"/>
<evidence type="ECO:0000256" key="1">
    <source>
        <dbReference type="SAM" id="Phobius"/>
    </source>
</evidence>
<proteinExistence type="predicted"/>
<sequence length="160" mass="16455">MKLLRLVVVLAVLAYAGWLAWPFISPLIEGAAPGAATMRAEATAGDAGLLFGFVPSWALWVGAIALYVISALLLGAGNPKAAFAYLLGFAADAALRLALADKGGEAARSGPTTMAAPDAASGLPVDPLWLTLGALVLLGVLLMIASRRIRRARTPGQLSY</sequence>
<feature type="transmembrane region" description="Helical" evidence="1">
    <location>
        <begin position="82"/>
        <end position="99"/>
    </location>
</feature>
<reference evidence="2 3" key="1">
    <citation type="submission" date="2020-03" db="EMBL/GenBank/DDBJ databases">
        <title>Genomic Encyclopedia of Type Strains, Phase IV (KMG-IV): sequencing the most valuable type-strain genomes for metagenomic binning, comparative biology and taxonomic classification.</title>
        <authorList>
            <person name="Goeker M."/>
        </authorList>
    </citation>
    <scope>NUCLEOTIDE SEQUENCE [LARGE SCALE GENOMIC DNA]</scope>
    <source>
        <strain evidence="2 3">DSM 4736</strain>
    </source>
</reference>
<dbReference type="EMBL" id="JAATJM010000001">
    <property type="protein sequence ID" value="NJC40877.1"/>
    <property type="molecule type" value="Genomic_DNA"/>
</dbReference>
<name>A0A7X5YJS2_9CAUL</name>
<keyword evidence="1" id="KW-1133">Transmembrane helix</keyword>
<comment type="caution">
    <text evidence="2">The sequence shown here is derived from an EMBL/GenBank/DDBJ whole genome shotgun (WGS) entry which is preliminary data.</text>
</comment>
<feature type="transmembrane region" description="Helical" evidence="1">
    <location>
        <begin position="127"/>
        <end position="145"/>
    </location>
</feature>
<keyword evidence="1" id="KW-0812">Transmembrane</keyword>
<accession>A0A7X5YJS2</accession>
<feature type="transmembrane region" description="Helical" evidence="1">
    <location>
        <begin position="54"/>
        <end position="75"/>
    </location>
</feature>
<dbReference type="Proteomes" id="UP000587415">
    <property type="component" value="Unassembled WGS sequence"/>
</dbReference>
<protein>
    <submittedName>
        <fullName evidence="2">Uncharacterized protein</fullName>
    </submittedName>
</protein>
<evidence type="ECO:0000313" key="3">
    <source>
        <dbReference type="Proteomes" id="UP000587415"/>
    </source>
</evidence>
<evidence type="ECO:0000313" key="2">
    <source>
        <dbReference type="EMBL" id="NJC40877.1"/>
    </source>
</evidence>
<keyword evidence="1" id="KW-0472">Membrane</keyword>
<dbReference type="RefSeq" id="WP_168045715.1">
    <property type="nucleotide sequence ID" value="NZ_JAATJM010000001.1"/>
</dbReference>